<accession>A0A498MU26</accession>
<dbReference type="PROSITE" id="PS50853">
    <property type="entry name" value="FN3"/>
    <property type="match status" value="2"/>
</dbReference>
<keyword evidence="2" id="KW-0812">Transmembrane</keyword>
<dbReference type="InterPro" id="IPR013783">
    <property type="entry name" value="Ig-like_fold"/>
</dbReference>
<dbReference type="PANTHER" id="PTHR23037:SF41">
    <property type="entry name" value="COLONY STIMULATING FACTOR 2 RECEPTOR, BETA, LOW-AFFINITY (GRANULOCYTE-MACROPHAGE) PRECURSOR"/>
    <property type="match status" value="1"/>
</dbReference>
<sequence>MFSTWILHMVGFALLVRVDISVEQCSQHEVTLGKESAVMDSLQCHNDYKSYVQCTWEVDPHVYPQATENMPELYYWDEMSDSAEKETLCVSNRSGVLLSSGKISHMCRYDTERFDLGVCHVLYFKVPCVSQATTLKVAQHGKVKPPVDLTETLVDGVGHLLSWKNPYPASSNIAGTLVYQLQYRRHMHDWTIVDNINASEYMIDKKSLLPGYDYQARVRARGPMGLWSNWSPLVSWKTHNDGVFNLQCMIVGDTTVTCTWQMKTEHYQFMSYHLWCSSDNNISSACCKDPQLKSGGVELSEFMCSVNISDPYQLTVELRPVHYTRTFWTIEHIKLSQPGPIHVKEGEDRFILNWPKPDVSDHIAFLYELELSPKNLSDGHPIMNNSCDIPFTLLDPATEYQARIRLVTDSEYYEIPPSEWSQPVMFKTKPVSSPISPFIYIVPAVFLPVLFIILYNILPVLHRKLKLWKGSIPSPIKSKVLEGMLKKSPSPWPNLQNEKETTSICVLLAGDNVSLCKSSVSWEPLLSKGDDAVKMERSSGSNHLHTYVGEGMCKDKSGLNFSGPYILCTEESCTQDKLPDSPTDRDHTCVSEKSESFAPVHGGYVVTAPTDMPATTNPTPVDSPTKNPSDEPPAYTPGPDQGCVVLPHPSGYFTMPCVVTG</sequence>
<evidence type="ECO:0000256" key="1">
    <source>
        <dbReference type="ARBA" id="ARBA00004479"/>
    </source>
</evidence>
<keyword evidence="7" id="KW-0325">Glycoprotein</keyword>
<reference evidence="8 9" key="1">
    <citation type="submission" date="2018-03" db="EMBL/GenBank/DDBJ databases">
        <title>Draft genome sequence of Rohu Carp (Labeo rohita).</title>
        <authorList>
            <person name="Das P."/>
            <person name="Kushwaha B."/>
            <person name="Joshi C.G."/>
            <person name="Kumar D."/>
            <person name="Nagpure N.S."/>
            <person name="Sahoo L."/>
            <person name="Das S.P."/>
            <person name="Bit A."/>
            <person name="Patnaik S."/>
            <person name="Meher P.K."/>
            <person name="Jayasankar P."/>
            <person name="Koringa P.G."/>
            <person name="Patel N.V."/>
            <person name="Hinsu A.T."/>
            <person name="Kumar R."/>
            <person name="Pandey M."/>
            <person name="Agarwal S."/>
            <person name="Srivastava S."/>
            <person name="Singh M."/>
            <person name="Iquebal M.A."/>
            <person name="Jaiswal S."/>
            <person name="Angadi U.B."/>
            <person name="Kumar N."/>
            <person name="Raza M."/>
            <person name="Shah T.M."/>
            <person name="Rai A."/>
            <person name="Jena J.K."/>
        </authorList>
    </citation>
    <scope>NUCLEOTIDE SEQUENCE [LARGE SCALE GENOMIC DNA]</scope>
    <source>
        <strain evidence="8">DASCIFA01</strain>
        <tissue evidence="8">Testis</tissue>
    </source>
</reference>
<evidence type="ECO:0000256" key="3">
    <source>
        <dbReference type="ARBA" id="ARBA00022729"/>
    </source>
</evidence>
<keyword evidence="9" id="KW-1185">Reference proteome</keyword>
<evidence type="ECO:0000256" key="5">
    <source>
        <dbReference type="ARBA" id="ARBA00023136"/>
    </source>
</evidence>
<organism evidence="8 9">
    <name type="scientific">Labeo rohita</name>
    <name type="common">Indian major carp</name>
    <name type="synonym">Cyprinus rohita</name>
    <dbReference type="NCBI Taxonomy" id="84645"/>
    <lineage>
        <taxon>Eukaryota</taxon>
        <taxon>Metazoa</taxon>
        <taxon>Chordata</taxon>
        <taxon>Craniata</taxon>
        <taxon>Vertebrata</taxon>
        <taxon>Euteleostomi</taxon>
        <taxon>Actinopterygii</taxon>
        <taxon>Neopterygii</taxon>
        <taxon>Teleostei</taxon>
        <taxon>Ostariophysi</taxon>
        <taxon>Cypriniformes</taxon>
        <taxon>Cyprinidae</taxon>
        <taxon>Labeoninae</taxon>
        <taxon>Labeonini</taxon>
        <taxon>Labeo</taxon>
    </lineage>
</organism>
<comment type="caution">
    <text evidence="8">The sequence shown here is derived from an EMBL/GenBank/DDBJ whole genome shotgun (WGS) entry which is preliminary data.</text>
</comment>
<evidence type="ECO:0000256" key="2">
    <source>
        <dbReference type="ARBA" id="ARBA00022692"/>
    </source>
</evidence>
<dbReference type="GO" id="GO:0004896">
    <property type="term" value="F:cytokine receptor activity"/>
    <property type="evidence" value="ECO:0007669"/>
    <property type="project" value="TreeGrafter"/>
</dbReference>
<gene>
    <name evidence="8" type="ORF">ROHU_005922</name>
</gene>
<name>A0A498MU26_LABRO</name>
<dbReference type="STRING" id="84645.A0A498MU26"/>
<protein>
    <submittedName>
        <fullName evidence="8">Interleukin-3 receptor class 2 subunit beta-like protein</fullName>
    </submittedName>
</protein>
<dbReference type="OrthoDB" id="8906725at2759"/>
<keyword evidence="4" id="KW-1133">Transmembrane helix</keyword>
<dbReference type="InterPro" id="IPR036116">
    <property type="entry name" value="FN3_sf"/>
</dbReference>
<dbReference type="Gene3D" id="2.60.40.10">
    <property type="entry name" value="Immunoglobulins"/>
    <property type="match status" value="4"/>
</dbReference>
<keyword evidence="3" id="KW-0732">Signal</keyword>
<dbReference type="SMART" id="SM00060">
    <property type="entry name" value="FN3"/>
    <property type="match status" value="2"/>
</dbReference>
<dbReference type="PANTHER" id="PTHR23037">
    <property type="entry name" value="CYTOKINE RECEPTOR"/>
    <property type="match status" value="1"/>
</dbReference>
<evidence type="ECO:0000313" key="9">
    <source>
        <dbReference type="Proteomes" id="UP000290572"/>
    </source>
</evidence>
<evidence type="ECO:0000256" key="7">
    <source>
        <dbReference type="ARBA" id="ARBA00023180"/>
    </source>
</evidence>
<evidence type="ECO:0000256" key="6">
    <source>
        <dbReference type="ARBA" id="ARBA00023170"/>
    </source>
</evidence>
<comment type="subcellular location">
    <subcellularLocation>
        <location evidence="1">Membrane</location>
        <topology evidence="1">Single-pass type I membrane protein</topology>
    </subcellularLocation>
</comment>
<dbReference type="InterPro" id="IPR003961">
    <property type="entry name" value="FN3_dom"/>
</dbReference>
<evidence type="ECO:0000313" key="8">
    <source>
        <dbReference type="EMBL" id="RXN25379.1"/>
    </source>
</evidence>
<keyword evidence="6 8" id="KW-0675">Receptor</keyword>
<dbReference type="CDD" id="cd00063">
    <property type="entry name" value="FN3"/>
    <property type="match status" value="2"/>
</dbReference>
<evidence type="ECO:0000256" key="4">
    <source>
        <dbReference type="ARBA" id="ARBA00022989"/>
    </source>
</evidence>
<dbReference type="SUPFAM" id="SSF49265">
    <property type="entry name" value="Fibronectin type III"/>
    <property type="match status" value="3"/>
</dbReference>
<dbReference type="AlphaFoldDB" id="A0A498MU26"/>
<dbReference type="GO" id="GO:0009897">
    <property type="term" value="C:external side of plasma membrane"/>
    <property type="evidence" value="ECO:0007669"/>
    <property type="project" value="TreeGrafter"/>
</dbReference>
<proteinExistence type="predicted"/>
<keyword evidence="5" id="KW-0472">Membrane</keyword>
<dbReference type="Proteomes" id="UP000290572">
    <property type="component" value="Unassembled WGS sequence"/>
</dbReference>
<dbReference type="EMBL" id="QBIY01012377">
    <property type="protein sequence ID" value="RXN25379.1"/>
    <property type="molecule type" value="Genomic_DNA"/>
</dbReference>